<evidence type="ECO:0000256" key="1">
    <source>
        <dbReference type="SAM" id="Coils"/>
    </source>
</evidence>
<feature type="compositionally biased region" description="Low complexity" evidence="2">
    <location>
        <begin position="101"/>
        <end position="122"/>
    </location>
</feature>
<dbReference type="RefSeq" id="WP_076648993.1">
    <property type="nucleotide sequence ID" value="NZ_FTPS01000001.1"/>
</dbReference>
<reference evidence="4 5" key="1">
    <citation type="submission" date="2017-01" db="EMBL/GenBank/DDBJ databases">
        <authorList>
            <person name="Mah S.A."/>
            <person name="Swanson W.J."/>
            <person name="Moy G.W."/>
            <person name="Vacquier V.D."/>
        </authorList>
    </citation>
    <scope>NUCLEOTIDE SEQUENCE [LARGE SCALE GENOMIC DNA]</scope>
    <source>
        <strain evidence="4 5">DSM 21219</strain>
    </source>
</reference>
<evidence type="ECO:0008006" key="6">
    <source>
        <dbReference type="Google" id="ProtNLM"/>
    </source>
</evidence>
<feature type="compositionally biased region" description="Basic and acidic residues" evidence="2">
    <location>
        <begin position="1"/>
        <end position="17"/>
    </location>
</feature>
<dbReference type="OrthoDB" id="7659420at2"/>
<dbReference type="STRING" id="515897.SAMN05421849_1420"/>
<keyword evidence="3" id="KW-1133">Transmembrane helix</keyword>
<keyword evidence="3" id="KW-0472">Membrane</keyword>
<accession>A0A1R3WW79</accession>
<feature type="region of interest" description="Disordered" evidence="2">
    <location>
        <begin position="1"/>
        <end position="151"/>
    </location>
</feature>
<keyword evidence="5" id="KW-1185">Reference proteome</keyword>
<feature type="coiled-coil region" evidence="1">
    <location>
        <begin position="307"/>
        <end position="334"/>
    </location>
</feature>
<evidence type="ECO:0000256" key="3">
    <source>
        <dbReference type="SAM" id="Phobius"/>
    </source>
</evidence>
<feature type="compositionally biased region" description="Basic and acidic residues" evidence="2">
    <location>
        <begin position="27"/>
        <end position="37"/>
    </location>
</feature>
<dbReference type="EMBL" id="FTPS01000001">
    <property type="protein sequence ID" value="SIT81079.1"/>
    <property type="molecule type" value="Genomic_DNA"/>
</dbReference>
<evidence type="ECO:0000313" key="5">
    <source>
        <dbReference type="Proteomes" id="UP000192455"/>
    </source>
</evidence>
<evidence type="ECO:0000313" key="4">
    <source>
        <dbReference type="EMBL" id="SIT81079.1"/>
    </source>
</evidence>
<sequence length="507" mass="52729">MADKTDSEPNGNDKAENETDTTAKPAESPRPDARATPDETNDSGAEVPRPDVSPAVPVTDGGGDNGADDATPGGDLPDPETPDRPATPGSFDGARKSDPWATGAAGSTPPAPESSAESPAESLIDDRPEDAADKTAADKTDVPGALPGLDTQDERAAGQRRGGFLPALLGGVLAALLGFFAGRADLIDRFLPEDLRSSAQSGDLADLRGEIAARDEAIRDLRAGIDSLQAMVGEDNADDTGPDMSALTEPLSDQIAELSGRLDDTDTAIAALDERIERLGNRPAGAAPDELAADWEVRLDTLRETMSDQVAEQMSDQRAEMETLLAEARRIDAEARAREAAAESAAQAATGRDVLAQIRAALDSGRPYADQLRMLDGTGLSPPPALAGSAAEGVATLNALQSEFPPAAREALAAVRAQDDGSRSFGTFLQRQLGARSVAPREGDDPDAILSRAEAELNGGNLEAALEELDMLPETAEPALAEWRARAEGRLAAIRAADDLAQSLNSN</sequence>
<keyword evidence="3" id="KW-0812">Transmembrane</keyword>
<feature type="compositionally biased region" description="Basic and acidic residues" evidence="2">
    <location>
        <begin position="124"/>
        <end position="141"/>
    </location>
</feature>
<name>A0A1R3WW79_9RHOB</name>
<organism evidence="4 5">
    <name type="scientific">Pontibaca methylaminivorans</name>
    <dbReference type="NCBI Taxonomy" id="515897"/>
    <lineage>
        <taxon>Bacteria</taxon>
        <taxon>Pseudomonadati</taxon>
        <taxon>Pseudomonadota</taxon>
        <taxon>Alphaproteobacteria</taxon>
        <taxon>Rhodobacterales</taxon>
        <taxon>Roseobacteraceae</taxon>
        <taxon>Pontibaca</taxon>
    </lineage>
</organism>
<evidence type="ECO:0000256" key="2">
    <source>
        <dbReference type="SAM" id="MobiDB-lite"/>
    </source>
</evidence>
<feature type="transmembrane region" description="Helical" evidence="3">
    <location>
        <begin position="164"/>
        <end position="182"/>
    </location>
</feature>
<dbReference type="AlphaFoldDB" id="A0A1R3WW79"/>
<dbReference type="Proteomes" id="UP000192455">
    <property type="component" value="Unassembled WGS sequence"/>
</dbReference>
<proteinExistence type="predicted"/>
<protein>
    <recommendedName>
        <fullName evidence="6">Inner membrane protein</fullName>
    </recommendedName>
</protein>
<keyword evidence="1" id="KW-0175">Coiled coil</keyword>
<gene>
    <name evidence="4" type="ORF">SAMN05421849_1420</name>
</gene>